<keyword evidence="1" id="KW-0315">Glutamine amidotransferase</keyword>
<name>K3WKW6_GLOUD</name>
<evidence type="ECO:0000313" key="2">
    <source>
        <dbReference type="EnsemblProtists" id="PYU1_T005608"/>
    </source>
</evidence>
<dbReference type="InParanoid" id="K3WKW6"/>
<reference evidence="3" key="2">
    <citation type="submission" date="2010-04" db="EMBL/GenBank/DDBJ databases">
        <authorList>
            <person name="Buell R."/>
            <person name="Hamilton J."/>
            <person name="Hostetler J."/>
        </authorList>
    </citation>
    <scope>NUCLEOTIDE SEQUENCE [LARGE SCALE GENOMIC DNA]</scope>
    <source>
        <strain evidence="3">DAOM:BR144</strain>
    </source>
</reference>
<keyword evidence="3" id="KW-1185">Reference proteome</keyword>
<proteinExistence type="predicted"/>
<organism evidence="2 3">
    <name type="scientific">Globisporangium ultimum (strain ATCC 200006 / CBS 805.95 / DAOM BR144)</name>
    <name type="common">Pythium ultimum</name>
    <dbReference type="NCBI Taxonomy" id="431595"/>
    <lineage>
        <taxon>Eukaryota</taxon>
        <taxon>Sar</taxon>
        <taxon>Stramenopiles</taxon>
        <taxon>Oomycota</taxon>
        <taxon>Peronosporomycetes</taxon>
        <taxon>Pythiales</taxon>
        <taxon>Pythiaceae</taxon>
        <taxon>Globisporangium</taxon>
    </lineage>
</organism>
<dbReference type="EnsemblProtists" id="PYU1_T005608">
    <property type="protein sequence ID" value="PYU1_T005608"/>
    <property type="gene ID" value="PYU1_G005597"/>
</dbReference>
<dbReference type="Pfam" id="PF13500">
    <property type="entry name" value="AAA_26"/>
    <property type="match status" value="1"/>
</dbReference>
<dbReference type="HOGENOM" id="CLU_040984_1_0_1"/>
<dbReference type="Gene3D" id="3.40.50.300">
    <property type="entry name" value="P-loop containing nucleotide triphosphate hydrolases"/>
    <property type="match status" value="1"/>
</dbReference>
<dbReference type="InterPro" id="IPR027417">
    <property type="entry name" value="P-loop_NTPase"/>
</dbReference>
<sequence>MVVVIGVDEKAGDDDQPIRIFVSGDRSQVGKSTVCLGLVGSLLRHGFAPSEIGYIKPATQCEAPQLITKFCRHHGITCCDIGPIVFYSGFTREYLKGNTEPADVLLAKAKAKVDEVGRGKKVVVVDGVGYPAVGSICGVSNAAVARAVQAPVVLVGKRGVGDAVDSFNLNACFFESHGVKVIGALFNRLPADGYYSLENCKASVEEYFHQFQPDKAVYGFIPEIK</sequence>
<dbReference type="VEuPathDB" id="FungiDB:PYU1_G005597"/>
<dbReference type="EMBL" id="GL376573">
    <property type="status" value="NOT_ANNOTATED_CDS"/>
    <property type="molecule type" value="Genomic_DNA"/>
</dbReference>
<accession>K3WKW6</accession>
<protein>
    <recommendedName>
        <fullName evidence="4">CobQ/CobB/MinD/ParA nucleotide binding domain-containing protein</fullName>
    </recommendedName>
</protein>
<reference evidence="3" key="1">
    <citation type="journal article" date="2010" name="Genome Biol.">
        <title>Genome sequence of the necrotrophic plant pathogen Pythium ultimum reveals original pathogenicity mechanisms and effector repertoire.</title>
        <authorList>
            <person name="Levesque C.A."/>
            <person name="Brouwer H."/>
            <person name="Cano L."/>
            <person name="Hamilton J.P."/>
            <person name="Holt C."/>
            <person name="Huitema E."/>
            <person name="Raffaele S."/>
            <person name="Robideau G.P."/>
            <person name="Thines M."/>
            <person name="Win J."/>
            <person name="Zerillo M.M."/>
            <person name="Beakes G.W."/>
            <person name="Boore J.L."/>
            <person name="Busam D."/>
            <person name="Dumas B."/>
            <person name="Ferriera S."/>
            <person name="Fuerstenberg S.I."/>
            <person name="Gachon C.M."/>
            <person name="Gaulin E."/>
            <person name="Govers F."/>
            <person name="Grenville-Briggs L."/>
            <person name="Horner N."/>
            <person name="Hostetler J."/>
            <person name="Jiang R.H."/>
            <person name="Johnson J."/>
            <person name="Krajaejun T."/>
            <person name="Lin H."/>
            <person name="Meijer H.J."/>
            <person name="Moore B."/>
            <person name="Morris P."/>
            <person name="Phuntmart V."/>
            <person name="Puiu D."/>
            <person name="Shetty J."/>
            <person name="Stajich J.E."/>
            <person name="Tripathy S."/>
            <person name="Wawra S."/>
            <person name="van West P."/>
            <person name="Whitty B.R."/>
            <person name="Coutinho P.M."/>
            <person name="Henrissat B."/>
            <person name="Martin F."/>
            <person name="Thomas P.D."/>
            <person name="Tyler B.M."/>
            <person name="De Vries R.P."/>
            <person name="Kamoun S."/>
            <person name="Yandell M."/>
            <person name="Tisserat N."/>
            <person name="Buell C.R."/>
        </authorList>
    </citation>
    <scope>NUCLEOTIDE SEQUENCE</scope>
    <source>
        <strain evidence="3">DAOM:BR144</strain>
    </source>
</reference>
<dbReference type="PANTHER" id="PTHR21343:SF10">
    <property type="entry name" value="DRTGG DOMAIN-CONTAINING PROTEIN"/>
    <property type="match status" value="1"/>
</dbReference>
<dbReference type="Proteomes" id="UP000019132">
    <property type="component" value="Unassembled WGS sequence"/>
</dbReference>
<dbReference type="eggNOG" id="ENOG502RX19">
    <property type="taxonomic scope" value="Eukaryota"/>
</dbReference>
<evidence type="ECO:0000256" key="1">
    <source>
        <dbReference type="ARBA" id="ARBA00022962"/>
    </source>
</evidence>
<dbReference type="SUPFAM" id="SSF52540">
    <property type="entry name" value="P-loop containing nucleoside triphosphate hydrolases"/>
    <property type="match status" value="1"/>
</dbReference>
<evidence type="ECO:0008006" key="4">
    <source>
        <dbReference type="Google" id="ProtNLM"/>
    </source>
</evidence>
<dbReference type="AlphaFoldDB" id="K3WKW6"/>
<reference evidence="2" key="3">
    <citation type="submission" date="2015-02" db="UniProtKB">
        <authorList>
            <consortium name="EnsemblProtists"/>
        </authorList>
    </citation>
    <scope>IDENTIFICATION</scope>
    <source>
        <strain evidence="2">DAOM BR144</strain>
    </source>
</reference>
<dbReference type="PANTHER" id="PTHR21343">
    <property type="entry name" value="DETHIOBIOTIN SYNTHETASE"/>
    <property type="match status" value="1"/>
</dbReference>
<dbReference type="OMA" id="DSFNLCA"/>
<evidence type="ECO:0000313" key="3">
    <source>
        <dbReference type="Proteomes" id="UP000019132"/>
    </source>
</evidence>